<dbReference type="GeneID" id="130459505"/>
<organism evidence="2 3">
    <name type="scientific">Spinacia oleracea</name>
    <name type="common">Spinach</name>
    <dbReference type="NCBI Taxonomy" id="3562"/>
    <lineage>
        <taxon>Eukaryota</taxon>
        <taxon>Viridiplantae</taxon>
        <taxon>Streptophyta</taxon>
        <taxon>Embryophyta</taxon>
        <taxon>Tracheophyta</taxon>
        <taxon>Spermatophyta</taxon>
        <taxon>Magnoliopsida</taxon>
        <taxon>eudicotyledons</taxon>
        <taxon>Gunneridae</taxon>
        <taxon>Pentapetalae</taxon>
        <taxon>Caryophyllales</taxon>
        <taxon>Chenopodiaceae</taxon>
        <taxon>Chenopodioideae</taxon>
        <taxon>Anserineae</taxon>
        <taxon>Spinacia</taxon>
    </lineage>
</organism>
<keyword evidence="2" id="KW-1185">Reference proteome</keyword>
<dbReference type="Proteomes" id="UP000813463">
    <property type="component" value="Chromosome 4"/>
</dbReference>
<proteinExistence type="predicted"/>
<evidence type="ECO:0000313" key="3">
    <source>
        <dbReference type="RefSeq" id="XP_056682896.1"/>
    </source>
</evidence>
<keyword evidence="1" id="KW-0812">Transmembrane</keyword>
<evidence type="ECO:0000256" key="1">
    <source>
        <dbReference type="SAM" id="Phobius"/>
    </source>
</evidence>
<feature type="transmembrane region" description="Helical" evidence="1">
    <location>
        <begin position="6"/>
        <end position="28"/>
    </location>
</feature>
<keyword evidence="1" id="KW-0472">Membrane</keyword>
<accession>A0ABM3QHQ8</accession>
<protein>
    <submittedName>
        <fullName evidence="3">Uncharacterized protein</fullName>
    </submittedName>
</protein>
<evidence type="ECO:0000313" key="2">
    <source>
        <dbReference type="Proteomes" id="UP000813463"/>
    </source>
</evidence>
<keyword evidence="1" id="KW-1133">Transmembrane helix</keyword>
<reference evidence="3" key="2">
    <citation type="submission" date="2025-08" db="UniProtKB">
        <authorList>
            <consortium name="RefSeq"/>
        </authorList>
    </citation>
    <scope>IDENTIFICATION</scope>
    <source>
        <tissue evidence="3">Leaf</tissue>
    </source>
</reference>
<reference evidence="2" key="1">
    <citation type="journal article" date="2021" name="Nat. Commun.">
        <title>Genomic analyses provide insights into spinach domestication and the genetic basis of agronomic traits.</title>
        <authorList>
            <person name="Cai X."/>
            <person name="Sun X."/>
            <person name="Xu C."/>
            <person name="Sun H."/>
            <person name="Wang X."/>
            <person name="Ge C."/>
            <person name="Zhang Z."/>
            <person name="Wang Q."/>
            <person name="Fei Z."/>
            <person name="Jiao C."/>
            <person name="Wang Q."/>
        </authorList>
    </citation>
    <scope>NUCLEOTIDE SEQUENCE [LARGE SCALE GENOMIC DNA]</scope>
    <source>
        <strain evidence="2">cv. Varoflay</strain>
    </source>
</reference>
<dbReference type="RefSeq" id="XP_056682896.1">
    <property type="nucleotide sequence ID" value="XM_056826918.1"/>
</dbReference>
<gene>
    <name evidence="3" type="primary">LOC130459505</name>
</gene>
<sequence>MTALSLFFSFFCFSLYFSGIYTFFFIIFESEFVKRREKNYGKERETVKRREKVMENSQILVDFSTSISNSIDSSSSNLNSSADNPICEAVFEDLTSFVAGQVKASFALQYCTF</sequence>
<name>A0ABM3QHQ8_SPIOL</name>